<dbReference type="RefSeq" id="WP_191204237.1">
    <property type="nucleotide sequence ID" value="NZ_JACXZA010000003.1"/>
</dbReference>
<dbReference type="Proteomes" id="UP000609346">
    <property type="component" value="Unassembled WGS sequence"/>
</dbReference>
<reference evidence="3 4" key="1">
    <citation type="submission" date="2020-09" db="EMBL/GenBank/DDBJ databases">
        <title>Paenibacillus sp. strain PR3 16S rRNA gene Genome sequencing and assembly.</title>
        <authorList>
            <person name="Kim J."/>
        </authorList>
    </citation>
    <scope>NUCLEOTIDE SEQUENCE [LARGE SCALE GENOMIC DNA]</scope>
    <source>
        <strain evidence="3 4">PR3</strain>
    </source>
</reference>
<accession>A0ABR8MY39</accession>
<evidence type="ECO:0000313" key="3">
    <source>
        <dbReference type="EMBL" id="MBD3919972.1"/>
    </source>
</evidence>
<dbReference type="PANTHER" id="PTHR35339:SF4">
    <property type="entry name" value="LINALOOL DEHYDRATASE_ISOMERASE DOMAIN-CONTAINING PROTEIN"/>
    <property type="match status" value="1"/>
</dbReference>
<gene>
    <name evidence="3" type="ORF">H8B09_14505</name>
</gene>
<dbReference type="InterPro" id="IPR049349">
    <property type="entry name" value="DUF2264_N"/>
</dbReference>
<keyword evidence="4" id="KW-1185">Reference proteome</keyword>
<evidence type="ECO:0000259" key="1">
    <source>
        <dbReference type="Pfam" id="PF10022"/>
    </source>
</evidence>
<dbReference type="Pfam" id="PF10022">
    <property type="entry name" value="DUF2264"/>
    <property type="match status" value="1"/>
</dbReference>
<dbReference type="InterPro" id="IPR016624">
    <property type="entry name" value="UCP014753"/>
</dbReference>
<dbReference type="Pfam" id="PF20938">
    <property type="entry name" value="DUF2264_C"/>
    <property type="match status" value="1"/>
</dbReference>
<feature type="domain" description="DUF2264" evidence="2">
    <location>
        <begin position="363"/>
        <end position="595"/>
    </location>
</feature>
<name>A0ABR8MY39_9BACL</name>
<sequence length="618" mass="68868">MGVIKQPIASNPLRTKADLALAFQQLVQPLIPRYSEGRARLQLTGSGAGYSADVAEMEGFSRILWGLVPFLAGGGKDDSFLQLIIQGIDNGTNPEHSEYWGKVGDYDQRLVEMASMGFSLALVPDQIWGRLSVASQQRFYDWLNQINRHPVYDCNWLFFQVLVNIGFRKLGLPVDEARTEANLQRIEQFYLDEGWYADGVGGHSDYYVPFAIQYYALLYAKLMKAEDPVRAERFQQRAGRFAEQFIHWFAGEGQAIPYGRSMAYRYSQGAFWGAMAFAEDGTYTYGVLKGLFLRHLRWWFQQPIFASDGIMTVGYAYPNLIMAENYNAPGSVYWAMKAFLPLALPDDHPFWQAEEESMPMLPTVSVQRAPHMVVVHSAATGHTAAFNTGHLGTNEHTHTSAKYEKFAYSASFGFSVPRAEWGLSQGAFDSMLALSEGDNIYRVRRKNEEASILDGGVLKSTWHPWRDVKVTTWIVPGLPWHLRVHHVQTARELDAAEGGFALPIDASLVEIRDAAEMAVGGRSGFGICGIAGIAGYGEAALIHAQANTNLMHPRTAIPTLKSKLAQGAHWFVSAVYGETGTPEAFELASWKENFQLEIELGVIRIAGALGQRVTIERQ</sequence>
<evidence type="ECO:0000313" key="4">
    <source>
        <dbReference type="Proteomes" id="UP000609346"/>
    </source>
</evidence>
<dbReference type="EMBL" id="JACXZA010000003">
    <property type="protein sequence ID" value="MBD3919972.1"/>
    <property type="molecule type" value="Genomic_DNA"/>
</dbReference>
<organism evidence="3 4">
    <name type="scientific">Paenibacillus terricola</name>
    <dbReference type="NCBI Taxonomy" id="2763503"/>
    <lineage>
        <taxon>Bacteria</taxon>
        <taxon>Bacillati</taxon>
        <taxon>Bacillota</taxon>
        <taxon>Bacilli</taxon>
        <taxon>Bacillales</taxon>
        <taxon>Paenibacillaceae</taxon>
        <taxon>Paenibacillus</taxon>
    </lineage>
</organism>
<protein>
    <submittedName>
        <fullName evidence="3">DUF2264 domain-containing protein</fullName>
    </submittedName>
</protein>
<dbReference type="PIRSF" id="PIRSF014753">
    <property type="entry name" value="UCP014753"/>
    <property type="match status" value="1"/>
</dbReference>
<dbReference type="PANTHER" id="PTHR35339">
    <property type="entry name" value="LINALOOL DEHYDRATASE_ISOMERASE DOMAIN-CONTAINING PROTEIN"/>
    <property type="match status" value="1"/>
</dbReference>
<evidence type="ECO:0000259" key="2">
    <source>
        <dbReference type="Pfam" id="PF20938"/>
    </source>
</evidence>
<dbReference type="InterPro" id="IPR049237">
    <property type="entry name" value="DUF2264_C"/>
</dbReference>
<feature type="domain" description="DUF2264" evidence="1">
    <location>
        <begin position="15"/>
        <end position="357"/>
    </location>
</feature>
<proteinExistence type="predicted"/>
<comment type="caution">
    <text evidence="3">The sequence shown here is derived from an EMBL/GenBank/DDBJ whole genome shotgun (WGS) entry which is preliminary data.</text>
</comment>